<dbReference type="Proteomes" id="UP001596250">
    <property type="component" value="Unassembled WGS sequence"/>
</dbReference>
<feature type="transmembrane region" description="Helical" evidence="1">
    <location>
        <begin position="7"/>
        <end position="27"/>
    </location>
</feature>
<keyword evidence="1" id="KW-0812">Transmembrane</keyword>
<organism evidence="2 3">
    <name type="scientific">Marinicrinis lubricantis</name>
    <dbReference type="NCBI Taxonomy" id="2086470"/>
    <lineage>
        <taxon>Bacteria</taxon>
        <taxon>Bacillati</taxon>
        <taxon>Bacillota</taxon>
        <taxon>Bacilli</taxon>
        <taxon>Bacillales</taxon>
        <taxon>Paenibacillaceae</taxon>
    </lineage>
</organism>
<dbReference type="RefSeq" id="WP_379893924.1">
    <property type="nucleotide sequence ID" value="NZ_CBCSCT010000090.1"/>
</dbReference>
<keyword evidence="3" id="KW-1185">Reference proteome</keyword>
<reference evidence="3" key="1">
    <citation type="journal article" date="2019" name="Int. J. Syst. Evol. Microbiol.">
        <title>The Global Catalogue of Microorganisms (GCM) 10K type strain sequencing project: providing services to taxonomists for standard genome sequencing and annotation.</title>
        <authorList>
            <consortium name="The Broad Institute Genomics Platform"/>
            <consortium name="The Broad Institute Genome Sequencing Center for Infectious Disease"/>
            <person name="Wu L."/>
            <person name="Ma J."/>
        </authorList>
    </citation>
    <scope>NUCLEOTIDE SEQUENCE [LARGE SCALE GENOMIC DNA]</scope>
    <source>
        <strain evidence="3">CCM 8749</strain>
    </source>
</reference>
<evidence type="ECO:0000313" key="2">
    <source>
        <dbReference type="EMBL" id="MFC5986603.1"/>
    </source>
</evidence>
<evidence type="ECO:0000313" key="3">
    <source>
        <dbReference type="Proteomes" id="UP001596250"/>
    </source>
</evidence>
<comment type="caution">
    <text evidence="2">The sequence shown here is derived from an EMBL/GenBank/DDBJ whole genome shotgun (WGS) entry which is preliminary data.</text>
</comment>
<protein>
    <submittedName>
        <fullName evidence="2">Uncharacterized protein</fullName>
    </submittedName>
</protein>
<keyword evidence="1" id="KW-0472">Membrane</keyword>
<feature type="transmembrane region" description="Helical" evidence="1">
    <location>
        <begin position="110"/>
        <end position="128"/>
    </location>
</feature>
<feature type="transmembrane region" description="Helical" evidence="1">
    <location>
        <begin position="71"/>
        <end position="90"/>
    </location>
</feature>
<gene>
    <name evidence="2" type="ORF">ACFPXP_09255</name>
</gene>
<evidence type="ECO:0000256" key="1">
    <source>
        <dbReference type="SAM" id="Phobius"/>
    </source>
</evidence>
<name>A0ABW1ING9_9BACL</name>
<proteinExistence type="predicted"/>
<keyword evidence="1" id="KW-1133">Transmembrane helix</keyword>
<accession>A0ABW1ING9</accession>
<feature type="transmembrane region" description="Helical" evidence="1">
    <location>
        <begin position="39"/>
        <end position="59"/>
    </location>
</feature>
<dbReference type="EMBL" id="JBHSQV010000121">
    <property type="protein sequence ID" value="MFC5986603.1"/>
    <property type="molecule type" value="Genomic_DNA"/>
</dbReference>
<sequence length="213" mass="23990">MRNWKPLFLALVWIVSIGVAVLMARSIQTDMNTSIRDIVLYSVIAVLFIAAASFITLLWGTKKRSLSHGSLRRMGFIAMMFAIMMTIIYFMGRVHSWMQHAGAEHQLLKVSNGILLYSLLGMLIGVCVEMKKATALWKDRHKVKLNGWILLAAVLMYASLIYRSLYPAIVMEYGFVEEGIRGFLMDLTRTNELGLVLSVLAGIFLVRGISVEK</sequence>
<feature type="transmembrane region" description="Helical" evidence="1">
    <location>
        <begin position="148"/>
        <end position="166"/>
    </location>
</feature>
<feature type="transmembrane region" description="Helical" evidence="1">
    <location>
        <begin position="193"/>
        <end position="210"/>
    </location>
</feature>